<evidence type="ECO:0000313" key="3">
    <source>
        <dbReference type="Proteomes" id="UP000067626"/>
    </source>
</evidence>
<organism evidence="2 3">
    <name type="scientific">Chondromyces crocatus</name>
    <dbReference type="NCBI Taxonomy" id="52"/>
    <lineage>
        <taxon>Bacteria</taxon>
        <taxon>Pseudomonadati</taxon>
        <taxon>Myxococcota</taxon>
        <taxon>Polyangia</taxon>
        <taxon>Polyangiales</taxon>
        <taxon>Polyangiaceae</taxon>
        <taxon>Chondromyces</taxon>
    </lineage>
</organism>
<gene>
    <name evidence="2" type="ORF">CMC5_082450</name>
</gene>
<keyword evidence="1" id="KW-0732">Signal</keyword>
<dbReference type="PATRIC" id="fig|52.7.peg.9064"/>
<proteinExistence type="predicted"/>
<feature type="chain" id="PRO_5005459962" description="Esterase" evidence="1">
    <location>
        <begin position="20"/>
        <end position="602"/>
    </location>
</feature>
<dbReference type="EMBL" id="CP012159">
    <property type="protein sequence ID" value="AKT44007.1"/>
    <property type="molecule type" value="Genomic_DNA"/>
</dbReference>
<keyword evidence="3" id="KW-1185">Reference proteome</keyword>
<protein>
    <recommendedName>
        <fullName evidence="4">Esterase</fullName>
    </recommendedName>
</protein>
<dbReference type="PROSITE" id="PS51257">
    <property type="entry name" value="PROKAR_LIPOPROTEIN"/>
    <property type="match status" value="1"/>
</dbReference>
<sequence length="602" mass="67080">MLRAFLALASLSLVIACGAATPEAAPVPAPAAAPTPPPADTALRFTVRFGPALSQTPLDGRLLLFLGTRDGEEPRFQLSGDDRTAQVFGVDVDALAPGATAVIDHRTLGYPIAATTDLPPGDYWVQALLHRYDTFHRGDGHTVKLPPDRGEGQQWSLAPGNLVSTPRKVRIDPAQPGTIAIDLDRALPPLPPVDDTRYLKHVRLRSERLSRFWGRDTYLGAQVLLPEGWDTHPNARYPLVVFHSHFDRHFFGWREQPPEPGLPPVNLDGIARECPNGHGPRCAPNGYPRAVQEAGHAFYERWTGPGFPRVLLVQIQHANPYYDDSYAVNSENVGPYGDAITHELIPHLERTFRGLGPWARGLYGGSTGGWESLAAQIFYPDDYNGAVANCPDPIDFHHYMSVNIYEDRNAYWNEGPLRRTPRPANRSPLGYTVSTMEQDNLLELVLGTHARSGGQFDIWEAVFSPVGPDGYPRRIWDRRTGVIDPDVAQAWRRYDLGHLLERDWATLGPKLQGKLRIHVGRVDNYFLDGAVVRVERFLRSTKRPTSDAVVTYGETDGHCWSGDPTTINAHSRLRYHERFIPQLVEGWLARAPAGADTKSWRY</sequence>
<dbReference type="SUPFAM" id="SSF53474">
    <property type="entry name" value="alpha/beta-Hydrolases"/>
    <property type="match status" value="1"/>
</dbReference>
<dbReference type="STRING" id="52.CMC5_082450"/>
<dbReference type="Gene3D" id="3.40.50.1820">
    <property type="entry name" value="alpha/beta hydrolase"/>
    <property type="match status" value="1"/>
</dbReference>
<evidence type="ECO:0000313" key="2">
    <source>
        <dbReference type="EMBL" id="AKT44007.1"/>
    </source>
</evidence>
<dbReference type="InterPro" id="IPR029058">
    <property type="entry name" value="AB_hydrolase_fold"/>
</dbReference>
<dbReference type="Proteomes" id="UP000067626">
    <property type="component" value="Chromosome"/>
</dbReference>
<feature type="signal peptide" evidence="1">
    <location>
        <begin position="1"/>
        <end position="19"/>
    </location>
</feature>
<dbReference type="AlphaFoldDB" id="A0A0K1ETM8"/>
<dbReference type="InterPro" id="IPR050583">
    <property type="entry name" value="Mycobacterial_A85_antigen"/>
</dbReference>
<dbReference type="OrthoDB" id="9803578at2"/>
<dbReference type="RefSeq" id="WP_050435400.1">
    <property type="nucleotide sequence ID" value="NZ_CP012159.1"/>
</dbReference>
<evidence type="ECO:0000256" key="1">
    <source>
        <dbReference type="SAM" id="SignalP"/>
    </source>
</evidence>
<evidence type="ECO:0008006" key="4">
    <source>
        <dbReference type="Google" id="ProtNLM"/>
    </source>
</evidence>
<reference evidence="2 3" key="1">
    <citation type="submission" date="2015-07" db="EMBL/GenBank/DDBJ databases">
        <title>Genome analysis of myxobacterium Chondromyces crocatus Cm c5 reveals a high potential for natural compound synthesis and the genetic basis for the loss of fruiting body formation.</title>
        <authorList>
            <person name="Zaburannyi N."/>
            <person name="Bunk B."/>
            <person name="Maier J."/>
            <person name="Overmann J."/>
            <person name="Mueller R."/>
        </authorList>
    </citation>
    <scope>NUCLEOTIDE SEQUENCE [LARGE SCALE GENOMIC DNA]</scope>
    <source>
        <strain evidence="2 3">Cm c5</strain>
    </source>
</reference>
<dbReference type="PANTHER" id="PTHR48098:SF3">
    <property type="entry name" value="IRON(III) ENTEROBACTIN ESTERASE"/>
    <property type="match status" value="1"/>
</dbReference>
<dbReference type="KEGG" id="ccro:CMC5_082450"/>
<dbReference type="PANTHER" id="PTHR48098">
    <property type="entry name" value="ENTEROCHELIN ESTERASE-RELATED"/>
    <property type="match status" value="1"/>
</dbReference>
<accession>A0A0K1ETM8</accession>
<name>A0A0K1ETM8_CHOCO</name>